<evidence type="ECO:0000313" key="2">
    <source>
        <dbReference type="Proteomes" id="UP000595566"/>
    </source>
</evidence>
<evidence type="ECO:0000313" key="1">
    <source>
        <dbReference type="EMBL" id="QQO91867.1"/>
    </source>
</evidence>
<dbReference type="EMBL" id="MW353175">
    <property type="protein sequence ID" value="QQO91867.1"/>
    <property type="molecule type" value="Genomic_DNA"/>
</dbReference>
<reference evidence="1 2" key="1">
    <citation type="submission" date="2020-12" db="EMBL/GenBank/DDBJ databases">
        <title>Dynamics of Baltic Sea phages driven by environmental changes.</title>
        <authorList>
            <person name="Hoetzinger M."/>
            <person name="Nilsson E."/>
            <person name="Holmfeldt K."/>
        </authorList>
    </citation>
    <scope>NUCLEOTIDE SEQUENCE [LARGE SCALE GENOMIC DNA]</scope>
</reference>
<organism evidence="1 2">
    <name type="scientific">Flavobacterium phage vB_FspM_immuto_2-6A</name>
    <dbReference type="NCBI Taxonomy" id="2801477"/>
    <lineage>
        <taxon>Viruses</taxon>
        <taxon>Duplodnaviria</taxon>
        <taxon>Heunggongvirae</taxon>
        <taxon>Uroviricota</taxon>
        <taxon>Caudoviricetes</taxon>
        <taxon>Immutovirus</taxon>
        <taxon>Immutovirus immuto</taxon>
    </lineage>
</organism>
<accession>A0A7T8ERI5</accession>
<proteinExistence type="predicted"/>
<sequence length="154" mass="17191">MKKQILSEQFRRMQKLAGIITESQFNEELTDNTLKIELYATVSGGDNPKSSQNVESYRKIQDSLKNNIPVQFTVRYVNEKGAVTVSLVNGQIKPVSRGKEAGSGKLLPAAVVDIKLFSDYGKKQNYEGQETINDALGLIERFSTESADNFIKQN</sequence>
<name>A0A7T8ERI5_9CAUD</name>
<keyword evidence="2" id="KW-1185">Reference proteome</keyword>
<gene>
    <name evidence="1" type="ORF">immuto26A_188</name>
</gene>
<dbReference type="Proteomes" id="UP000595566">
    <property type="component" value="Segment"/>
</dbReference>
<protein>
    <submittedName>
        <fullName evidence="1">Uncharacterized protein</fullName>
    </submittedName>
</protein>